<keyword evidence="2" id="KW-0804">Transcription</keyword>
<dbReference type="PROSITE" id="PS50048">
    <property type="entry name" value="ZN2_CY6_FUNGAL_2"/>
    <property type="match status" value="1"/>
</dbReference>
<feature type="domain" description="Zn(2)-C6 fungal-type" evidence="4">
    <location>
        <begin position="28"/>
        <end position="60"/>
    </location>
</feature>
<keyword evidence="1" id="KW-0805">Transcription regulation</keyword>
<dbReference type="OrthoDB" id="5392779at2759"/>
<evidence type="ECO:0000256" key="1">
    <source>
        <dbReference type="ARBA" id="ARBA00023015"/>
    </source>
</evidence>
<dbReference type="Proteomes" id="UP000800038">
    <property type="component" value="Unassembled WGS sequence"/>
</dbReference>
<dbReference type="AlphaFoldDB" id="A0A6A5SGX4"/>
<evidence type="ECO:0000259" key="4">
    <source>
        <dbReference type="PROSITE" id="PS50048"/>
    </source>
</evidence>
<dbReference type="SMART" id="SM00066">
    <property type="entry name" value="GAL4"/>
    <property type="match status" value="1"/>
</dbReference>
<dbReference type="InterPro" id="IPR001138">
    <property type="entry name" value="Zn2Cys6_DnaBD"/>
</dbReference>
<dbReference type="PROSITE" id="PS00463">
    <property type="entry name" value="ZN2_CY6_FUNGAL_1"/>
    <property type="match status" value="1"/>
</dbReference>
<dbReference type="EMBL" id="ML976084">
    <property type="protein sequence ID" value="KAF1939323.1"/>
    <property type="molecule type" value="Genomic_DNA"/>
</dbReference>
<keyword evidence="3" id="KW-0539">Nucleus</keyword>
<dbReference type="CDD" id="cd00067">
    <property type="entry name" value="GAL4"/>
    <property type="match status" value="1"/>
</dbReference>
<organism evidence="5 6">
    <name type="scientific">Clathrospora elynae</name>
    <dbReference type="NCBI Taxonomy" id="706981"/>
    <lineage>
        <taxon>Eukaryota</taxon>
        <taxon>Fungi</taxon>
        <taxon>Dikarya</taxon>
        <taxon>Ascomycota</taxon>
        <taxon>Pezizomycotina</taxon>
        <taxon>Dothideomycetes</taxon>
        <taxon>Pleosporomycetidae</taxon>
        <taxon>Pleosporales</taxon>
        <taxon>Diademaceae</taxon>
        <taxon>Clathrospora</taxon>
    </lineage>
</organism>
<evidence type="ECO:0000313" key="5">
    <source>
        <dbReference type="EMBL" id="KAF1939323.1"/>
    </source>
</evidence>
<dbReference type="SUPFAM" id="SSF57701">
    <property type="entry name" value="Zn2/Cys6 DNA-binding domain"/>
    <property type="match status" value="1"/>
</dbReference>
<evidence type="ECO:0000256" key="2">
    <source>
        <dbReference type="ARBA" id="ARBA00023163"/>
    </source>
</evidence>
<dbReference type="GO" id="GO:0008270">
    <property type="term" value="F:zinc ion binding"/>
    <property type="evidence" value="ECO:0007669"/>
    <property type="project" value="InterPro"/>
</dbReference>
<protein>
    <recommendedName>
        <fullName evidence="4">Zn(2)-C6 fungal-type domain-containing protein</fullName>
    </recommendedName>
</protein>
<dbReference type="CDD" id="cd12148">
    <property type="entry name" value="fungal_TF_MHR"/>
    <property type="match status" value="1"/>
</dbReference>
<proteinExistence type="predicted"/>
<keyword evidence="6" id="KW-1185">Reference proteome</keyword>
<evidence type="ECO:0000313" key="6">
    <source>
        <dbReference type="Proteomes" id="UP000800038"/>
    </source>
</evidence>
<accession>A0A6A5SGX4</accession>
<sequence>MPSQICRVSPPEDERTAKRRKVRKGTQSCWECKKRKVRCIWGEKGDICCDNCSRRGSRCVGQEYADEPEEGKEMGKGDGGMEERMKKVEEVVEQLVQDAGMTCLYRQTENLAYQLRDSTSTNSMPISEVALTPKITLLPSDTSLSGRYTGLARDLVGAWPNQHDLDHIYQLPIGLSTHLHMKLCASPSALPSQEPISPQAMLQLPSPGSHPVLMARKLLILGSLLQGAFSDSHQAFGDMRDHFSEIMTRAVDTAARLVTSNDELTASVEGIECIMIEAMIQNYAGNLHRAWMTARRATTVAQMVGLHRGSKTPKVLDAGTTAGFDPGHLCFRIVEMDRYLSITLGLPQSSLETWAVTPEALASCGPLDRMGRLHCIIAGRILTRQSGEKSRGELLDMEDIDQMLQSAAAEMSSQWWLVPHYGASRDNTLDPFYEVARTMYQLSHYHLLIRLHLPYMLRSWKDNRFDHSKITAVNASRELLSRYIAFRGWNPGHYYCRGIDFLSFIALTSLCLAHIDSRNSTRTSPEVAQSGTNASCVLARSHPSDRGLMERTFSILAAMENDTIAAKLSSIMYHLLDVEAASANGVEYSAATTEDHDGALTECDGEFINGQNTLQLHIPYFGTINFQRRLVCRPAEGMIGLCSTLTTSNDVRPEQAVQQDQSISSEWSLLNSTDDMGALDDWTMQSINEGLFNSLFSGLGDKDTTYDTWTPLNSYKYRIFL</sequence>
<dbReference type="InterPro" id="IPR036864">
    <property type="entry name" value="Zn2-C6_fun-type_DNA-bd_sf"/>
</dbReference>
<gene>
    <name evidence="5" type="ORF">EJ02DRAFT_446290</name>
</gene>
<reference evidence="5" key="1">
    <citation type="journal article" date="2020" name="Stud. Mycol.">
        <title>101 Dothideomycetes genomes: a test case for predicting lifestyles and emergence of pathogens.</title>
        <authorList>
            <person name="Haridas S."/>
            <person name="Albert R."/>
            <person name="Binder M."/>
            <person name="Bloem J."/>
            <person name="Labutti K."/>
            <person name="Salamov A."/>
            <person name="Andreopoulos B."/>
            <person name="Baker S."/>
            <person name="Barry K."/>
            <person name="Bills G."/>
            <person name="Bluhm B."/>
            <person name="Cannon C."/>
            <person name="Castanera R."/>
            <person name="Culley D."/>
            <person name="Daum C."/>
            <person name="Ezra D."/>
            <person name="Gonzalez J."/>
            <person name="Henrissat B."/>
            <person name="Kuo A."/>
            <person name="Liang C."/>
            <person name="Lipzen A."/>
            <person name="Lutzoni F."/>
            <person name="Magnuson J."/>
            <person name="Mondo S."/>
            <person name="Nolan M."/>
            <person name="Ohm R."/>
            <person name="Pangilinan J."/>
            <person name="Park H.-J."/>
            <person name="Ramirez L."/>
            <person name="Alfaro M."/>
            <person name="Sun H."/>
            <person name="Tritt A."/>
            <person name="Yoshinaga Y."/>
            <person name="Zwiers L.-H."/>
            <person name="Turgeon B."/>
            <person name="Goodwin S."/>
            <person name="Spatafora J."/>
            <person name="Crous P."/>
            <person name="Grigoriev I."/>
        </authorList>
    </citation>
    <scope>NUCLEOTIDE SEQUENCE</scope>
    <source>
        <strain evidence="5">CBS 161.51</strain>
    </source>
</reference>
<dbReference type="PANTHER" id="PTHR47840:SF1">
    <property type="entry name" value="ZN(II)2CYS6 TRANSCRIPTION FACTOR (EUROFUNG)"/>
    <property type="match status" value="1"/>
</dbReference>
<name>A0A6A5SGX4_9PLEO</name>
<dbReference type="GO" id="GO:0000981">
    <property type="term" value="F:DNA-binding transcription factor activity, RNA polymerase II-specific"/>
    <property type="evidence" value="ECO:0007669"/>
    <property type="project" value="InterPro"/>
</dbReference>
<dbReference type="PANTHER" id="PTHR47840">
    <property type="entry name" value="ZN(II)2CYS6 TRANSCRIPTION FACTOR (EUROFUNG)-RELATED"/>
    <property type="match status" value="1"/>
</dbReference>
<dbReference type="Gene3D" id="4.10.240.10">
    <property type="entry name" value="Zn(2)-C6 fungal-type DNA-binding domain"/>
    <property type="match status" value="1"/>
</dbReference>
<evidence type="ECO:0000256" key="3">
    <source>
        <dbReference type="ARBA" id="ARBA00023242"/>
    </source>
</evidence>